<evidence type="ECO:0000256" key="2">
    <source>
        <dbReference type="ARBA" id="ARBA00023136"/>
    </source>
</evidence>
<gene>
    <name evidence="5" type="ORF">NMP03_02770</name>
</gene>
<sequence>MLAGSASTPLQAQEKAGNVVQSPPAQRRAPPAPAPTETVPSGPRSAEARPAQDISEPTIEFQGADGEALSPEIQRELLEQVKKDPPPVDRVPPSITSPAAAGSNDDEVVVTGQRPRGSVVGDLPPERTFSPIDIRAYGVNDIEELLDTVRPQVSSDRGRDDGDPVVLLNGKRVSSFAEIAKIPTEAIERMEVFPEELSLEYGYPADQKVVNVVTFERYNSGTGQLSHAMPTEGGRDTAGIDASYLRIRNDTRFNFDADYDRARALLESERDLARVSGARDDGRFRTLLPQTERLALTGTVSGNLLRDVSATLNGRFQTSDTRSLLGLAGDQPLTRDTEANAIHLGTSLSGSAGRWLWFFTGNYDRATADTFTDAGGALEIREEARLVNALADGELVFSGSVLNLPAGPVSMSLRGGAEFRDFRSRSLRGGDERRADFSRDRGAVQASLDVPIARRRKQPSSWLGNLSANANIEVEELSDIGTLRTFGYGLNWSPVEAISVIASVTDEEGPPTVEQLGAPLVVTPNVRTYDFIRREAIDVTRVFGGNPDLRSDNRDVVRLALNAKPFQATDITFNIDYIRTRIEDPIAPFPIATPEIEAAFPERFTRDRDGRLVRIDSRPLNFQRSDQEQMRWGVNFTRPLGLVPPGSQNANVRFVSGGEAGLQAAIPPGARIVRPEAGSAAAKRVENLTSRLIFSIYHTWRFTDELLVREGVPVLDLLDGSAIGGRGGRPRHELELQAGAFKGGLGARITAAWQSGTVVRGLASSPGGSTGDLRFSDFASLNLNLFANLADRFGGARAPNWLRGTRITIGIDNLFNRRPRVRDDAGSTPFNYQPTFLDPLGRSLSFGLRKIL</sequence>
<feature type="compositionally biased region" description="Basic and acidic residues" evidence="4">
    <location>
        <begin position="73"/>
        <end position="87"/>
    </location>
</feature>
<comment type="subcellular location">
    <subcellularLocation>
        <location evidence="1">Cell outer membrane</location>
    </subcellularLocation>
</comment>
<dbReference type="Gene3D" id="2.170.130.10">
    <property type="entry name" value="TonB-dependent receptor, plug domain"/>
    <property type="match status" value="1"/>
</dbReference>
<organism evidence="5 6">
    <name type="scientific">Sphingomonas qomolangmaensis</name>
    <dbReference type="NCBI Taxonomy" id="2918765"/>
    <lineage>
        <taxon>Bacteria</taxon>
        <taxon>Pseudomonadati</taxon>
        <taxon>Pseudomonadota</taxon>
        <taxon>Alphaproteobacteria</taxon>
        <taxon>Sphingomonadales</taxon>
        <taxon>Sphingomonadaceae</taxon>
        <taxon>Sphingomonas</taxon>
    </lineage>
</organism>
<dbReference type="PANTHER" id="PTHR47234">
    <property type="match status" value="1"/>
</dbReference>
<dbReference type="PANTHER" id="PTHR47234:SF3">
    <property type="entry name" value="SECRETIN_TONB SHORT N-TERMINAL DOMAIN-CONTAINING PROTEIN"/>
    <property type="match status" value="1"/>
</dbReference>
<feature type="compositionally biased region" description="Polar residues" evidence="4">
    <location>
        <begin position="1"/>
        <end position="11"/>
    </location>
</feature>
<evidence type="ECO:0000313" key="6">
    <source>
        <dbReference type="Proteomes" id="UP001058533"/>
    </source>
</evidence>
<evidence type="ECO:0000313" key="5">
    <source>
        <dbReference type="EMBL" id="UUL83176.1"/>
    </source>
</evidence>
<dbReference type="SUPFAM" id="SSF56935">
    <property type="entry name" value="Porins"/>
    <property type="match status" value="1"/>
</dbReference>
<keyword evidence="2" id="KW-0472">Membrane</keyword>
<dbReference type="InterPro" id="IPR036942">
    <property type="entry name" value="Beta-barrel_TonB_sf"/>
</dbReference>
<evidence type="ECO:0000256" key="3">
    <source>
        <dbReference type="ARBA" id="ARBA00023237"/>
    </source>
</evidence>
<feature type="region of interest" description="Disordered" evidence="4">
    <location>
        <begin position="1"/>
        <end position="106"/>
    </location>
</feature>
<keyword evidence="5" id="KW-0675">Receptor</keyword>
<dbReference type="RefSeq" id="WP_256507020.1">
    <property type="nucleotide sequence ID" value="NZ_CP101740.1"/>
</dbReference>
<keyword evidence="3" id="KW-0998">Cell outer membrane</keyword>
<name>A0ABY5LEN6_9SPHN</name>
<keyword evidence="6" id="KW-1185">Reference proteome</keyword>
<proteinExistence type="predicted"/>
<dbReference type="Gene3D" id="2.40.170.20">
    <property type="entry name" value="TonB-dependent receptor, beta-barrel domain"/>
    <property type="match status" value="1"/>
</dbReference>
<evidence type="ECO:0000256" key="4">
    <source>
        <dbReference type="SAM" id="MobiDB-lite"/>
    </source>
</evidence>
<dbReference type="Proteomes" id="UP001058533">
    <property type="component" value="Chromosome"/>
</dbReference>
<dbReference type="InterPro" id="IPR037066">
    <property type="entry name" value="Plug_dom_sf"/>
</dbReference>
<protein>
    <submittedName>
        <fullName evidence="5">TonB-dependent receptor</fullName>
    </submittedName>
</protein>
<evidence type="ECO:0000256" key="1">
    <source>
        <dbReference type="ARBA" id="ARBA00004442"/>
    </source>
</evidence>
<reference evidence="5" key="1">
    <citation type="submission" date="2022-07" db="EMBL/GenBank/DDBJ databases">
        <title>Sphingomonas sp. nov., a novel bacterium isolated from the north slope of the Mount Everest.</title>
        <authorList>
            <person name="Cui X."/>
            <person name="Liu Y."/>
        </authorList>
    </citation>
    <scope>NUCLEOTIDE SEQUENCE</scope>
    <source>
        <strain evidence="5">S5-59</strain>
    </source>
</reference>
<dbReference type="EMBL" id="CP101740">
    <property type="protein sequence ID" value="UUL83176.1"/>
    <property type="molecule type" value="Genomic_DNA"/>
</dbReference>
<accession>A0ABY5LEN6</accession>